<dbReference type="Proteomes" id="UP000723463">
    <property type="component" value="Unassembled WGS sequence"/>
</dbReference>
<dbReference type="InterPro" id="IPR013538">
    <property type="entry name" value="ASHA1/2-like_C"/>
</dbReference>
<keyword evidence="3" id="KW-0472">Membrane</keyword>
<feature type="region of interest" description="Disordered" evidence="2">
    <location>
        <begin position="329"/>
        <end position="361"/>
    </location>
</feature>
<feature type="compositionally biased region" description="Low complexity" evidence="2">
    <location>
        <begin position="169"/>
        <end position="185"/>
    </location>
</feature>
<feature type="region of interest" description="Disordered" evidence="2">
    <location>
        <begin position="151"/>
        <end position="188"/>
    </location>
</feature>
<feature type="transmembrane region" description="Helical" evidence="3">
    <location>
        <begin position="363"/>
        <end position="383"/>
    </location>
</feature>
<keyword evidence="3" id="KW-1133">Transmembrane helix</keyword>
<dbReference type="CDD" id="cd08892">
    <property type="entry name" value="SRPBCC_Aha1"/>
    <property type="match status" value="1"/>
</dbReference>
<evidence type="ECO:0000256" key="2">
    <source>
        <dbReference type="SAM" id="MobiDB-lite"/>
    </source>
</evidence>
<dbReference type="Gene3D" id="3.15.10.20">
    <property type="entry name" value="Activator of Hsp90 ATPase Aha1, N-terminal domain"/>
    <property type="match status" value="1"/>
</dbReference>
<dbReference type="GO" id="GO:0051087">
    <property type="term" value="F:protein-folding chaperone binding"/>
    <property type="evidence" value="ECO:0007669"/>
    <property type="project" value="InterPro"/>
</dbReference>
<gene>
    <name evidence="5" type="ORF">EC957_010624</name>
</gene>
<sequence length="386" mass="41865">MSRNVNNWHWVDKNCINWAKTYFETELSGVTTEANGASVKTLAVTSVTGDVDVNQRKGKIITIFDVAISLTFEGTTADGTAVTGKIEIPEVAHDTDEDDYVFDVSIDADSSAKQPVRDLIRKSLAPLLRKKLSVFAIDLIKVHGKDVQIEGEVSKPSTPVPTLTPSPAPSTRSASSAASTPAAAPGTVNTTTLEDTVELQASAHDIYDVLLNQAKVQIWTRSNKSTIEAKVGTTFSLFGGSVTGENKELVEDKKIVQSWRLSSWPAGHYSTVTMEITQNANSTAIKVKQEGVPVGEQDTTRQNWSNYYWAEIKRTFGYVGLVTTSTTMSNDAKQSQSQSDKKQKRRRRTDSKKKRTTGGGAGAGVYTGAGLAVLTAFALGFWFSKK</sequence>
<evidence type="ECO:0000256" key="1">
    <source>
        <dbReference type="ARBA" id="ARBA00006817"/>
    </source>
</evidence>
<dbReference type="GO" id="GO:0006457">
    <property type="term" value="P:protein folding"/>
    <property type="evidence" value="ECO:0007669"/>
    <property type="project" value="TreeGrafter"/>
</dbReference>
<organism evidence="5 6">
    <name type="scientific">Mortierella hygrophila</name>
    <dbReference type="NCBI Taxonomy" id="979708"/>
    <lineage>
        <taxon>Eukaryota</taxon>
        <taxon>Fungi</taxon>
        <taxon>Fungi incertae sedis</taxon>
        <taxon>Mucoromycota</taxon>
        <taxon>Mortierellomycotina</taxon>
        <taxon>Mortierellomycetes</taxon>
        <taxon>Mortierellales</taxon>
        <taxon>Mortierellaceae</taxon>
        <taxon>Mortierella</taxon>
    </lineage>
</organism>
<dbReference type="PANTHER" id="PTHR13009:SF22">
    <property type="entry name" value="LD43819P"/>
    <property type="match status" value="1"/>
</dbReference>
<dbReference type="GO" id="GO:0001671">
    <property type="term" value="F:ATPase activator activity"/>
    <property type="evidence" value="ECO:0007669"/>
    <property type="project" value="InterPro"/>
</dbReference>
<evidence type="ECO:0000313" key="6">
    <source>
        <dbReference type="Proteomes" id="UP000723463"/>
    </source>
</evidence>
<protein>
    <recommendedName>
        <fullName evidence="4">Activator of Hsp90 ATPase AHSA1-like N-terminal domain-containing protein</fullName>
    </recommendedName>
</protein>
<dbReference type="GO" id="GO:0005829">
    <property type="term" value="C:cytosol"/>
    <property type="evidence" value="ECO:0007669"/>
    <property type="project" value="TreeGrafter"/>
</dbReference>
<dbReference type="SMART" id="SM01000">
    <property type="entry name" value="Aha1_N"/>
    <property type="match status" value="1"/>
</dbReference>
<name>A0A9P6K4D3_9FUNG</name>
<evidence type="ECO:0000259" key="4">
    <source>
        <dbReference type="SMART" id="SM01000"/>
    </source>
</evidence>
<proteinExistence type="inferred from homology"/>
<dbReference type="EMBL" id="JAAAXW010000068">
    <property type="protein sequence ID" value="KAF9545643.1"/>
    <property type="molecule type" value="Genomic_DNA"/>
</dbReference>
<dbReference type="InterPro" id="IPR023393">
    <property type="entry name" value="START-like_dom_sf"/>
</dbReference>
<feature type="compositionally biased region" description="Basic residues" evidence="2">
    <location>
        <begin position="342"/>
        <end position="356"/>
    </location>
</feature>
<dbReference type="InterPro" id="IPR015310">
    <property type="entry name" value="AHSA1-like_N"/>
</dbReference>
<comment type="caution">
    <text evidence="5">The sequence shown here is derived from an EMBL/GenBank/DDBJ whole genome shotgun (WGS) entry which is preliminary data.</text>
</comment>
<keyword evidence="3" id="KW-0812">Transmembrane</keyword>
<dbReference type="SUPFAM" id="SSF103111">
    <property type="entry name" value="Activator of Hsp90 ATPase, Aha1"/>
    <property type="match status" value="1"/>
</dbReference>
<reference evidence="5" key="1">
    <citation type="journal article" date="2020" name="Fungal Divers.">
        <title>Resolving the Mortierellaceae phylogeny through synthesis of multi-gene phylogenetics and phylogenomics.</title>
        <authorList>
            <person name="Vandepol N."/>
            <person name="Liber J."/>
            <person name="Desiro A."/>
            <person name="Na H."/>
            <person name="Kennedy M."/>
            <person name="Barry K."/>
            <person name="Grigoriev I.V."/>
            <person name="Miller A.N."/>
            <person name="O'Donnell K."/>
            <person name="Stajich J.E."/>
            <person name="Bonito G."/>
        </authorList>
    </citation>
    <scope>NUCLEOTIDE SEQUENCE</scope>
    <source>
        <strain evidence="5">NRRL 2591</strain>
    </source>
</reference>
<comment type="similarity">
    <text evidence="1">Belongs to the AHA1 family.</text>
</comment>
<accession>A0A9P6K4D3</accession>
<feature type="compositionally biased region" description="Pro residues" evidence="2">
    <location>
        <begin position="158"/>
        <end position="168"/>
    </location>
</feature>
<dbReference type="Pfam" id="PF08327">
    <property type="entry name" value="AHSA1"/>
    <property type="match status" value="1"/>
</dbReference>
<evidence type="ECO:0000313" key="5">
    <source>
        <dbReference type="EMBL" id="KAF9545643.1"/>
    </source>
</evidence>
<dbReference type="Pfam" id="PF09229">
    <property type="entry name" value="Aha1_N"/>
    <property type="match status" value="1"/>
</dbReference>
<dbReference type="SUPFAM" id="SSF55961">
    <property type="entry name" value="Bet v1-like"/>
    <property type="match status" value="1"/>
</dbReference>
<evidence type="ECO:0000256" key="3">
    <source>
        <dbReference type="SAM" id="Phobius"/>
    </source>
</evidence>
<keyword evidence="6" id="KW-1185">Reference proteome</keyword>
<dbReference type="PANTHER" id="PTHR13009">
    <property type="entry name" value="HEAT SHOCK PROTEIN 90 HSP90 CO-CHAPERONE AHA-1"/>
    <property type="match status" value="1"/>
</dbReference>
<dbReference type="Gene3D" id="3.30.530.20">
    <property type="match status" value="1"/>
</dbReference>
<dbReference type="AlphaFoldDB" id="A0A9P6K4D3"/>
<dbReference type="InterPro" id="IPR036338">
    <property type="entry name" value="Aha1"/>
</dbReference>
<feature type="domain" description="Activator of Hsp90 ATPase AHSA1-like N-terminal" evidence="4">
    <location>
        <begin position="12"/>
        <end position="145"/>
    </location>
</feature>